<organism evidence="1 2">
    <name type="scientific">Pleuronectes platessa</name>
    <name type="common">European plaice</name>
    <dbReference type="NCBI Taxonomy" id="8262"/>
    <lineage>
        <taxon>Eukaryota</taxon>
        <taxon>Metazoa</taxon>
        <taxon>Chordata</taxon>
        <taxon>Craniata</taxon>
        <taxon>Vertebrata</taxon>
        <taxon>Euteleostomi</taxon>
        <taxon>Actinopterygii</taxon>
        <taxon>Neopterygii</taxon>
        <taxon>Teleostei</taxon>
        <taxon>Neoteleostei</taxon>
        <taxon>Acanthomorphata</taxon>
        <taxon>Carangaria</taxon>
        <taxon>Pleuronectiformes</taxon>
        <taxon>Pleuronectoidei</taxon>
        <taxon>Pleuronectidae</taxon>
        <taxon>Pleuronectes</taxon>
    </lineage>
</organism>
<evidence type="ECO:0000313" key="2">
    <source>
        <dbReference type="Proteomes" id="UP001153269"/>
    </source>
</evidence>
<name>A0A9N7Z4P1_PLEPL</name>
<proteinExistence type="predicted"/>
<keyword evidence="2" id="KW-1185">Reference proteome</keyword>
<comment type="caution">
    <text evidence="1">The sequence shown here is derived from an EMBL/GenBank/DDBJ whole genome shotgun (WGS) entry which is preliminary data.</text>
</comment>
<protein>
    <submittedName>
        <fullName evidence="1">Uncharacterized protein</fullName>
    </submittedName>
</protein>
<dbReference type="Proteomes" id="UP001153269">
    <property type="component" value="Unassembled WGS sequence"/>
</dbReference>
<dbReference type="EMBL" id="CADEAL010003988">
    <property type="protein sequence ID" value="CAB1448738.1"/>
    <property type="molecule type" value="Genomic_DNA"/>
</dbReference>
<evidence type="ECO:0000313" key="1">
    <source>
        <dbReference type="EMBL" id="CAB1448738.1"/>
    </source>
</evidence>
<accession>A0A9N7Z4P1</accession>
<dbReference type="AlphaFoldDB" id="A0A9N7Z4P1"/>
<reference evidence="1" key="1">
    <citation type="submission" date="2020-03" db="EMBL/GenBank/DDBJ databases">
        <authorList>
            <person name="Weist P."/>
        </authorList>
    </citation>
    <scope>NUCLEOTIDE SEQUENCE</scope>
</reference>
<gene>
    <name evidence="1" type="ORF">PLEPLA_LOCUS36387</name>
</gene>
<sequence>MATFQRMLREKTPRAHFLPPPAGLNPDTWSAIKQKCVPLCLHVWDHLYADEWVSMEAGRNAFVVPEKEQLVGVCRYEPEGQGPTGGWGIKGQRAEGPGALNEAGLHPCLREALSYWDHNPTNPLWSGLYPPHL</sequence>